<evidence type="ECO:0000259" key="7">
    <source>
        <dbReference type="PROSITE" id="PS50966"/>
    </source>
</evidence>
<dbReference type="PANTHER" id="PTHR31669:SF307">
    <property type="entry name" value="PROTEIN FAR1-RELATED SEQUENCE"/>
    <property type="match status" value="1"/>
</dbReference>
<organism evidence="8">
    <name type="scientific">Brachypodium distachyon</name>
    <name type="common">Purple false brome</name>
    <name type="synonym">Trachynia distachya</name>
    <dbReference type="NCBI Taxonomy" id="15368"/>
    <lineage>
        <taxon>Eukaryota</taxon>
        <taxon>Viridiplantae</taxon>
        <taxon>Streptophyta</taxon>
        <taxon>Embryophyta</taxon>
        <taxon>Tracheophyta</taxon>
        <taxon>Spermatophyta</taxon>
        <taxon>Magnoliopsida</taxon>
        <taxon>Liliopsida</taxon>
        <taxon>Poales</taxon>
        <taxon>Poaceae</taxon>
        <taxon>BOP clade</taxon>
        <taxon>Pooideae</taxon>
        <taxon>Stipodae</taxon>
        <taxon>Brachypodieae</taxon>
        <taxon>Brachypodium</taxon>
    </lineage>
</organism>
<dbReference type="SMART" id="SM00575">
    <property type="entry name" value="ZnF_PMZ"/>
    <property type="match status" value="1"/>
</dbReference>
<keyword evidence="6" id="KW-0539">Nucleus</keyword>
<dbReference type="EnsemblPlants" id="PNT69589">
    <property type="protein sequence ID" value="PNT69589"/>
    <property type="gene ID" value="BRADI_3g58237v3"/>
</dbReference>
<proteinExistence type="inferred from homology"/>
<dbReference type="InterPro" id="IPR031052">
    <property type="entry name" value="FHY3/FAR1"/>
</dbReference>
<keyword evidence="2 6" id="KW-0479">Metal-binding</keyword>
<evidence type="ECO:0000256" key="1">
    <source>
        <dbReference type="ARBA" id="ARBA00005889"/>
    </source>
</evidence>
<dbReference type="PROSITE" id="PS50966">
    <property type="entry name" value="ZF_SWIM"/>
    <property type="match status" value="1"/>
</dbReference>
<comment type="similarity">
    <text evidence="1 6">Belongs to the FHY3/FAR1 family.</text>
</comment>
<evidence type="ECO:0000256" key="3">
    <source>
        <dbReference type="ARBA" id="ARBA00022771"/>
    </source>
</evidence>
<keyword evidence="3 5" id="KW-0863">Zinc-finger</keyword>
<dbReference type="InterPro" id="IPR007527">
    <property type="entry name" value="Znf_SWIM"/>
</dbReference>
<name>A0A2K2D5N8_BRADI</name>
<dbReference type="PANTHER" id="PTHR31669">
    <property type="entry name" value="PROTEIN FAR1-RELATED SEQUENCE 10-RELATED"/>
    <property type="match status" value="1"/>
</dbReference>
<evidence type="ECO:0000256" key="4">
    <source>
        <dbReference type="ARBA" id="ARBA00022833"/>
    </source>
</evidence>
<reference evidence="8" key="2">
    <citation type="submission" date="2017-06" db="EMBL/GenBank/DDBJ databases">
        <title>WGS assembly of Brachypodium distachyon.</title>
        <authorList>
            <consortium name="The International Brachypodium Initiative"/>
            <person name="Lucas S."/>
            <person name="Harmon-Smith M."/>
            <person name="Lail K."/>
            <person name="Tice H."/>
            <person name="Grimwood J."/>
            <person name="Bruce D."/>
            <person name="Barry K."/>
            <person name="Shu S."/>
            <person name="Lindquist E."/>
            <person name="Wang M."/>
            <person name="Pitluck S."/>
            <person name="Vogel J.P."/>
            <person name="Garvin D.F."/>
            <person name="Mockler T.C."/>
            <person name="Schmutz J."/>
            <person name="Rokhsar D."/>
            <person name="Bevan M.W."/>
        </authorList>
    </citation>
    <scope>NUCLEOTIDE SEQUENCE</scope>
    <source>
        <strain evidence="8">Bd21</strain>
    </source>
</reference>
<dbReference type="Proteomes" id="UP000008810">
    <property type="component" value="Chromosome 3"/>
</dbReference>
<accession>A0A2K2D5N8</accession>
<dbReference type="Pfam" id="PF04434">
    <property type="entry name" value="SWIM"/>
    <property type="match status" value="1"/>
</dbReference>
<keyword evidence="4 6" id="KW-0862">Zinc</keyword>
<evidence type="ECO:0000256" key="5">
    <source>
        <dbReference type="PROSITE-ProRule" id="PRU00325"/>
    </source>
</evidence>
<gene>
    <name evidence="8" type="ORF">BRADI_3g58237v3</name>
</gene>
<reference evidence="9" key="3">
    <citation type="submission" date="2018-08" db="UniProtKB">
        <authorList>
            <consortium name="EnsemblPlants"/>
        </authorList>
    </citation>
    <scope>IDENTIFICATION</scope>
    <source>
        <strain evidence="9">cv. Bd21</strain>
    </source>
</reference>
<comment type="subcellular location">
    <subcellularLocation>
        <location evidence="6">Nucleus</location>
    </subcellularLocation>
</comment>
<evidence type="ECO:0000256" key="2">
    <source>
        <dbReference type="ARBA" id="ARBA00022723"/>
    </source>
</evidence>
<comment type="function">
    <text evidence="6">Putative transcription activator involved in regulating light control of development.</text>
</comment>
<dbReference type="InterPro" id="IPR006564">
    <property type="entry name" value="Znf_PMZ"/>
</dbReference>
<dbReference type="EMBL" id="CM000882">
    <property type="protein sequence ID" value="PNT69589.1"/>
    <property type="molecule type" value="Genomic_DNA"/>
</dbReference>
<dbReference type="OrthoDB" id="693512at2759"/>
<evidence type="ECO:0000313" key="9">
    <source>
        <dbReference type="EnsemblPlants" id="PNT69589"/>
    </source>
</evidence>
<evidence type="ECO:0000313" key="10">
    <source>
        <dbReference type="Proteomes" id="UP000008810"/>
    </source>
</evidence>
<evidence type="ECO:0000256" key="6">
    <source>
        <dbReference type="RuleBase" id="RU367018"/>
    </source>
</evidence>
<dbReference type="Gramene" id="PNT69589">
    <property type="protein sequence ID" value="PNT69589"/>
    <property type="gene ID" value="BRADI_3g58237v3"/>
</dbReference>
<protein>
    <recommendedName>
        <fullName evidence="6">Protein FAR1-RELATED SEQUENCE</fullName>
    </recommendedName>
</protein>
<dbReference type="STRING" id="15368.A0A2K2D5N8"/>
<dbReference type="InParanoid" id="A0A2K2D5N8"/>
<evidence type="ECO:0000313" key="8">
    <source>
        <dbReference type="EMBL" id="PNT69589.1"/>
    </source>
</evidence>
<sequence length="325" mass="38408">MRAALEIEMPETTHLWCKWHVLRKAQESLGPVYTQSGVFRDRFYKVINEMLTVDEFEKAWDDLIDEYDLRKNTFMVRTYEARHMWAKTYSKDKFCLHVERNSSMNHFVEQYNIMLQNRAMEEDTEEHKTKQVKKLSKYMWPVEYHAYKIYTCATYNLFCREIDKASRYVIARNSAGPLYEVCHAYPEKRERWARVKFQVAVIADGESYTCECGLYTHFGILCCHVIRLLNFLGVNEIPKAHIMKRWTKDARDVLPPHLAFYQKDSPTMQSRTFRNRVLVQNSLDLAVKGDTNIDTYEIVMKHIAAANKELEPIIAAAHTGHRTRV</sequence>
<feature type="domain" description="SWIM-type" evidence="7">
    <location>
        <begin position="197"/>
        <end position="233"/>
    </location>
</feature>
<keyword evidence="10" id="KW-1185">Reference proteome</keyword>
<dbReference type="GO" id="GO:0006355">
    <property type="term" value="P:regulation of DNA-templated transcription"/>
    <property type="evidence" value="ECO:0007669"/>
    <property type="project" value="UniProtKB-UniRule"/>
</dbReference>
<reference evidence="8 9" key="1">
    <citation type="journal article" date="2010" name="Nature">
        <title>Genome sequencing and analysis of the model grass Brachypodium distachyon.</title>
        <authorList>
            <consortium name="International Brachypodium Initiative"/>
        </authorList>
    </citation>
    <scope>NUCLEOTIDE SEQUENCE [LARGE SCALE GENOMIC DNA]</scope>
    <source>
        <strain evidence="8 9">Bd21</strain>
    </source>
</reference>
<dbReference type="AlphaFoldDB" id="A0A2K2D5N8"/>
<dbReference type="GO" id="GO:0005634">
    <property type="term" value="C:nucleus"/>
    <property type="evidence" value="ECO:0007669"/>
    <property type="project" value="UniProtKB-SubCell"/>
</dbReference>
<dbReference type="GO" id="GO:0008270">
    <property type="term" value="F:zinc ion binding"/>
    <property type="evidence" value="ECO:0007669"/>
    <property type="project" value="UniProtKB-UniRule"/>
</dbReference>